<dbReference type="InterPro" id="IPR041679">
    <property type="entry name" value="DNA2/NAM7-like_C"/>
</dbReference>
<keyword evidence="2" id="KW-0963">Cytoplasm</keyword>
<evidence type="ECO:0000256" key="6">
    <source>
        <dbReference type="ARBA" id="ARBA00022833"/>
    </source>
</evidence>
<keyword evidence="5" id="KW-0547">Nucleotide-binding</keyword>
<dbReference type="GO" id="GO:0008270">
    <property type="term" value="F:zinc ion binding"/>
    <property type="evidence" value="ECO:0007669"/>
    <property type="project" value="UniProtKB-KW"/>
</dbReference>
<dbReference type="CDD" id="cd18808">
    <property type="entry name" value="SF1_C_Upf1"/>
    <property type="match status" value="1"/>
</dbReference>
<keyword evidence="7" id="KW-0391">Immunity</keyword>
<dbReference type="InterPro" id="IPR046439">
    <property type="entry name" value="ZF_RZ_dom"/>
</dbReference>
<dbReference type="Pfam" id="PF20173">
    <property type="entry name" value="ZnF_RZ-type"/>
    <property type="match status" value="1"/>
</dbReference>
<dbReference type="GO" id="GO:0005737">
    <property type="term" value="C:cytoplasm"/>
    <property type="evidence" value="ECO:0007669"/>
    <property type="project" value="UniProtKB-SubCell"/>
</dbReference>
<evidence type="ECO:0000256" key="2">
    <source>
        <dbReference type="ARBA" id="ARBA00022490"/>
    </source>
</evidence>
<dbReference type="PANTHER" id="PTHR10887">
    <property type="entry name" value="DNA2/NAM7 HELICASE FAMILY"/>
    <property type="match status" value="1"/>
</dbReference>
<dbReference type="EMBL" id="WVTA01000016">
    <property type="protein sequence ID" value="KAK3201506.1"/>
    <property type="molecule type" value="Genomic_DNA"/>
</dbReference>
<dbReference type="Pfam" id="PF13086">
    <property type="entry name" value="AAA_11"/>
    <property type="match status" value="1"/>
</dbReference>
<evidence type="ECO:0000256" key="8">
    <source>
        <dbReference type="SAM" id="Coils"/>
    </source>
</evidence>
<evidence type="ECO:0000256" key="5">
    <source>
        <dbReference type="ARBA" id="ARBA00022806"/>
    </source>
</evidence>
<evidence type="ECO:0000256" key="1">
    <source>
        <dbReference type="ARBA" id="ARBA00004496"/>
    </source>
</evidence>
<evidence type="ECO:0000256" key="3">
    <source>
        <dbReference type="ARBA" id="ARBA00022723"/>
    </source>
</evidence>
<dbReference type="Proteomes" id="UP001280581">
    <property type="component" value="Unassembled WGS sequence"/>
</dbReference>
<evidence type="ECO:0000256" key="4">
    <source>
        <dbReference type="ARBA" id="ARBA00022771"/>
    </source>
</evidence>
<dbReference type="InterPro" id="IPR027417">
    <property type="entry name" value="P-loop_NTPase"/>
</dbReference>
<dbReference type="GO" id="GO:0002376">
    <property type="term" value="P:immune system process"/>
    <property type="evidence" value="ECO:0007669"/>
    <property type="project" value="UniProtKB-KW"/>
</dbReference>
<proteinExistence type="predicted"/>
<dbReference type="InterPro" id="IPR045055">
    <property type="entry name" value="DNA2/NAM7-like"/>
</dbReference>
<comment type="caution">
    <text evidence="10">The sequence shown here is derived from an EMBL/GenBank/DDBJ whole genome shotgun (WGS) entry which is preliminary data.</text>
</comment>
<sequence>MSLLSKDRTLSEETLEQQQARLDYNEWRRLINVPPVRNDEETMKQVWSDGLDILNGENLEWQQMLPRDLDSDDYRGREHMKALLELRSSPGKEHRFVRIAHSFLSVITHRAFLDCLSVDTSVGALYNFVGGTYGKRAIPFFEHLSQMLLESHLKSTNSPATIQDTLQTMPVALRELVGREPRTRFNENITSLLDSMEATTKVIARDTRDLTMPVTLSRINEIRAIAARANGLLAQEDDGAHLEIVTKSRYPRNLVIPRDRYDNDKPDIVDVKIFPTSEEIMSDAIDFLPSTDLDQPHFLQEKVERHIDTCFRLLRHDTFGELKKALGSLLHNIQNDPACINDPKLSLGDFRAFHYPDAYVSYVSFDRRHGLEMNISFRQLPQLRKKSAKERQKWWQDSRRLSEGVLLSFIAVQDSHVQHLFFTVNRRDTDTKHDASLTKESYQCTITLKLVAVDQKQVALAVSLSCKKAQGLLLEFPGIIPATFVPILENLKRMQKLSRLPFKDCILPEQTENTRNSIGKNTLDIPAPLYTRRPGFAFNLKSILKKDEEGNGDIHVLPTSSDDTTLIDTIEARTALDRGQSQALISALTREFAFIQGPPGTGKSYLGVELMKVLLGCKSMVDLGPIIVVCYTNHALDQFLEHLIDIGIKKTIRIGGQSHSAVLEEHNLRKISQNEGKTRSEGFLLHKSYDELEKESEQIKKSLGRLHGISRHANWSNLQYHLMHKYPRIHKQFSQFDDDGFERVGKPIFDDWLFPNSSDGTVMENGEIRPAATLIQQVLQKAAVNIHSLSQQERQILLDLWCQQIHENALDDLYQRLKTTDAAHKRLADIHDEVDRRVLQAADVIGITTTGLAKRISTLQRVRCKIVICEEAGEVMEPHMISAFLPTINNYGLSLESRQGNLYQLDRSQFERLSMGQPGRPKIPVAQLNVQRRMRPEISKLIRETIYPRLTDHGTTIDLPDVVGMQKNVYWLDHDHFEEGKNSEMHHKSHSNIWEVEMVHALIRHIVRQGVYKSNDIAVLTPYTGQLQKLRSAMRNDFEIILSDRDQEALDKDGFTEGDTSPPHEFAKLHSTHRKTVLEKKTLSDLLRIATVDNFQGEEAKVIIVSLVRSNNEKRVGFLRTTNRINVLLSRAQHGMYLIESRLATEKTAVFASLPAKSVASILNAPCTVTNHVRHALKDAHGNANIVDDAPCRVLRLVTGCPVINAVKRIFLVAIGVQPDARVDLLEMKAYSEIDIDETPIVVLGCGHFFTAESLDGIVGMSEVYTTNMFGDFADLADISSSLATKIPKCPDCQRPVMQYTTRRYNRVINRAVIDEMSKRFLVNGKNELQGLEKEVEDLESDFEKSREEIKDSTENVVSKIRTRYHESRKLQRKIKDFLRTVADRHQPAHKLHEAIVHASRNHGTDNPGSLADALGSFSIHQDNIYPVEKDRRVTFGGRILQVKADSIVLEDKFQIMKKLRSSPSTENVKLPDLHQKDLTKVFMKACAALMKDCVVEKLPKLAVEASIYFATNAQLYRSSGLSGEDRKKATKYVESAKELLKQAYKLCEQPFQNADQLRICVKENIEILGREWYEEVTAEELAEIKKAMVGGTGGIVTHSGHWYNCANGHPFAIGECGMPMQLARCPECGAAVGGSNHQAVEGVTRATAMEG</sequence>
<keyword evidence="5" id="KW-0378">Hydrolase</keyword>
<dbReference type="GO" id="GO:0004386">
    <property type="term" value="F:helicase activity"/>
    <property type="evidence" value="ECO:0007669"/>
    <property type="project" value="InterPro"/>
</dbReference>
<organism evidence="10 11">
    <name type="scientific">Pseudopithomyces chartarum</name>
    <dbReference type="NCBI Taxonomy" id="1892770"/>
    <lineage>
        <taxon>Eukaryota</taxon>
        <taxon>Fungi</taxon>
        <taxon>Dikarya</taxon>
        <taxon>Ascomycota</taxon>
        <taxon>Pezizomycotina</taxon>
        <taxon>Dothideomycetes</taxon>
        <taxon>Pleosporomycetidae</taxon>
        <taxon>Pleosporales</taxon>
        <taxon>Massarineae</taxon>
        <taxon>Didymosphaeriaceae</taxon>
        <taxon>Pseudopithomyces</taxon>
    </lineage>
</organism>
<comment type="subcellular location">
    <subcellularLocation>
        <location evidence="1">Cytoplasm</location>
    </subcellularLocation>
</comment>
<keyword evidence="11" id="KW-1185">Reference proteome</keyword>
<dbReference type="SUPFAM" id="SSF52540">
    <property type="entry name" value="P-loop containing nucleoside triphosphate hydrolases"/>
    <property type="match status" value="1"/>
</dbReference>
<evidence type="ECO:0000313" key="10">
    <source>
        <dbReference type="EMBL" id="KAK3201506.1"/>
    </source>
</evidence>
<accession>A0AAN6LQD4</accession>
<dbReference type="Pfam" id="PF13087">
    <property type="entry name" value="AAA_12"/>
    <property type="match status" value="1"/>
</dbReference>
<feature type="coiled-coil region" evidence="8">
    <location>
        <begin position="1322"/>
        <end position="1356"/>
    </location>
</feature>
<evidence type="ECO:0000259" key="9">
    <source>
        <dbReference type="PROSITE" id="PS51981"/>
    </source>
</evidence>
<name>A0AAN6LQD4_9PLEO</name>
<dbReference type="PROSITE" id="PS51981">
    <property type="entry name" value="ZF_RZ"/>
    <property type="match status" value="1"/>
</dbReference>
<dbReference type="InterPro" id="IPR041677">
    <property type="entry name" value="DNA2/NAM7_AAA_11"/>
</dbReference>
<keyword evidence="6" id="KW-0862">Zinc</keyword>
<dbReference type="GO" id="GO:0031380">
    <property type="term" value="C:nuclear RNA-directed RNA polymerase complex"/>
    <property type="evidence" value="ECO:0007669"/>
    <property type="project" value="TreeGrafter"/>
</dbReference>
<evidence type="ECO:0000313" key="11">
    <source>
        <dbReference type="Proteomes" id="UP001280581"/>
    </source>
</evidence>
<keyword evidence="5" id="KW-0067">ATP-binding</keyword>
<dbReference type="FunFam" id="3.40.50.300:FF:001660">
    <property type="entry name" value="NF-X1 finger and helicase protein, putative"/>
    <property type="match status" value="1"/>
</dbReference>
<keyword evidence="5" id="KW-0347">Helicase</keyword>
<keyword evidence="4" id="KW-0863">Zinc-finger</keyword>
<dbReference type="GO" id="GO:0031048">
    <property type="term" value="P:regulatory ncRNA-mediated heterochromatin formation"/>
    <property type="evidence" value="ECO:0007669"/>
    <property type="project" value="TreeGrafter"/>
</dbReference>
<dbReference type="Gene3D" id="3.40.50.300">
    <property type="entry name" value="P-loop containing nucleotide triphosphate hydrolases"/>
    <property type="match status" value="2"/>
</dbReference>
<evidence type="ECO:0000256" key="7">
    <source>
        <dbReference type="ARBA" id="ARBA00022859"/>
    </source>
</evidence>
<gene>
    <name evidence="10" type="ORF">GRF29_185g1160744</name>
</gene>
<keyword evidence="8" id="KW-0175">Coiled coil</keyword>
<dbReference type="InterPro" id="IPR047187">
    <property type="entry name" value="SF1_C_Upf1"/>
</dbReference>
<reference evidence="10 11" key="1">
    <citation type="submission" date="2021-02" db="EMBL/GenBank/DDBJ databases">
        <title>Genome assembly of Pseudopithomyces chartarum.</title>
        <authorList>
            <person name="Jauregui R."/>
            <person name="Singh J."/>
            <person name="Voisey C."/>
        </authorList>
    </citation>
    <scope>NUCLEOTIDE SEQUENCE [LARGE SCALE GENOMIC DNA]</scope>
    <source>
        <strain evidence="10 11">AGR01</strain>
    </source>
</reference>
<feature type="domain" description="RZ-type" evidence="9">
    <location>
        <begin position="1577"/>
        <end position="1652"/>
    </location>
</feature>
<keyword evidence="3" id="KW-0479">Metal-binding</keyword>
<protein>
    <recommendedName>
        <fullName evidence="9">RZ-type domain-containing protein</fullName>
    </recommendedName>
</protein>
<dbReference type="PANTHER" id="PTHR10887:SF445">
    <property type="entry name" value="NFX1-TYPE ZINC FINGER-CONTAINING PROTEIN 1"/>
    <property type="match status" value="1"/>
</dbReference>